<organism evidence="2 3">
    <name type="scientific">Geothermobacter hydrogeniphilus</name>
    <dbReference type="NCBI Taxonomy" id="1969733"/>
    <lineage>
        <taxon>Bacteria</taxon>
        <taxon>Pseudomonadati</taxon>
        <taxon>Thermodesulfobacteriota</taxon>
        <taxon>Desulfuromonadia</taxon>
        <taxon>Desulfuromonadales</taxon>
        <taxon>Geothermobacteraceae</taxon>
        <taxon>Geothermobacter</taxon>
    </lineage>
</organism>
<evidence type="ECO:0000313" key="2">
    <source>
        <dbReference type="EMBL" id="PNU20006.1"/>
    </source>
</evidence>
<dbReference type="EMBL" id="PPFX01000019">
    <property type="protein sequence ID" value="PNU20006.1"/>
    <property type="molecule type" value="Genomic_DNA"/>
</dbReference>
<accession>A0A2K2H9M2</accession>
<name>A0A2K2H9M2_9BACT</name>
<dbReference type="Proteomes" id="UP000236340">
    <property type="component" value="Unassembled WGS sequence"/>
</dbReference>
<feature type="compositionally biased region" description="Polar residues" evidence="1">
    <location>
        <begin position="8"/>
        <end position="21"/>
    </location>
</feature>
<proteinExistence type="predicted"/>
<sequence>MTMVAASENVSRQENTRPVSQRQLADRVNRLNFLEELILVQFSHLKYGQMVTVTAAPLPCDGTALEASWRSELPENCSQYVISGIILPGTPRAFAFAVEDARITADGLVCQLPKKGQALPKRQYSRMRPLAGIKATLFQHGICFQGVLTDFSAHALCVEVGFDTPNSRYWIMPDQVVHLSLQSDKGVIYSGEMMVIRSENGADTLLFVLAPVNTNTPRFPTKKYRGHRACLLPEPSLAFRHPLTGRYLELNVADLSGLGVCVEEAPERSMLIAGMILPEMCIKLGAGFEIPCRGQVVYRNESEDGAGGARCGLTLLDIEIQDHLLLLSLLQRARNRHSYLNPSVDIESLWEFFFETGFIYPSKYLLLAKRKAGFQETFRKTYLEQTPIARHFTFQVEGQIEAHLSAIRLYEQTWFQQHHAARRSGKHAIGFEVIQQLAEYFYNACFLSRDKIGYVAGVYRPENRFPRKYYRAIVSQLKNKKAASLDAFAYFKTIPEIADQWAWAKVPPDWHVARTTRGDLDELAGFYEQISGGCMIDALDLQSKMIGRTVLEKEYRNLGMIRRRHLYSIKRGRELMAVVELHQSDTGLSLSRMDRVIFCFVLGEDLPPGLLTTLVRGFADKLGLDHPPMMVYPRDYADRHELEVDKTYEMMILNVYHGEEYMQFLDDFIAAHSSVR</sequence>
<reference evidence="2 3" key="1">
    <citation type="journal article" date="2018" name="Genome Announc.">
        <title>Genome Sequence of Geothermobacter sp. HR-1 Iron Reducer from the Loihi Seamount.</title>
        <authorList>
            <person name="Smith H."/>
            <person name="Abuyen K."/>
            <person name="Tremblay J."/>
            <person name="Savalia P."/>
            <person name="Perez-Rodriguez I."/>
            <person name="Emerson D."/>
            <person name="Tully B."/>
            <person name="Amend J."/>
        </authorList>
    </citation>
    <scope>NUCLEOTIDE SEQUENCE [LARGE SCALE GENOMIC DNA]</scope>
    <source>
        <strain evidence="2 3">HR-1</strain>
    </source>
</reference>
<evidence type="ECO:0008006" key="4">
    <source>
        <dbReference type="Google" id="ProtNLM"/>
    </source>
</evidence>
<evidence type="ECO:0000256" key="1">
    <source>
        <dbReference type="SAM" id="MobiDB-lite"/>
    </source>
</evidence>
<dbReference type="AlphaFoldDB" id="A0A2K2H9M2"/>
<gene>
    <name evidence="2" type="ORF">C2E25_09460</name>
</gene>
<protein>
    <recommendedName>
        <fullName evidence="4">PilZ domain-containing protein</fullName>
    </recommendedName>
</protein>
<comment type="caution">
    <text evidence="2">The sequence shown here is derived from an EMBL/GenBank/DDBJ whole genome shotgun (WGS) entry which is preliminary data.</text>
</comment>
<feature type="region of interest" description="Disordered" evidence="1">
    <location>
        <begin position="1"/>
        <end position="21"/>
    </location>
</feature>
<evidence type="ECO:0000313" key="3">
    <source>
        <dbReference type="Proteomes" id="UP000236340"/>
    </source>
</evidence>